<accession>A0A5C6CPZ5</accession>
<dbReference type="GO" id="GO:0042597">
    <property type="term" value="C:periplasmic space"/>
    <property type="evidence" value="ECO:0007669"/>
    <property type="project" value="UniProtKB-SubCell"/>
</dbReference>
<comment type="subcellular location">
    <subcellularLocation>
        <location evidence="1">Periplasm</location>
    </subcellularLocation>
</comment>
<evidence type="ECO:0000256" key="1">
    <source>
        <dbReference type="ARBA" id="ARBA00004418"/>
    </source>
</evidence>
<dbReference type="InterPro" id="IPR050490">
    <property type="entry name" value="Bact_solute-bd_prot1"/>
</dbReference>
<reference evidence="3 4" key="1">
    <citation type="submission" date="2019-02" db="EMBL/GenBank/DDBJ databases">
        <title>Deep-cultivation of Planctomycetes and their phenomic and genomic characterization uncovers novel biology.</title>
        <authorList>
            <person name="Wiegand S."/>
            <person name="Jogler M."/>
            <person name="Boedeker C."/>
            <person name="Pinto D."/>
            <person name="Vollmers J."/>
            <person name="Rivas-Marin E."/>
            <person name="Kohn T."/>
            <person name="Peeters S.H."/>
            <person name="Heuer A."/>
            <person name="Rast P."/>
            <person name="Oberbeckmann S."/>
            <person name="Bunk B."/>
            <person name="Jeske O."/>
            <person name="Meyerdierks A."/>
            <person name="Storesund J.E."/>
            <person name="Kallscheuer N."/>
            <person name="Luecker S."/>
            <person name="Lage O.M."/>
            <person name="Pohl T."/>
            <person name="Merkel B.J."/>
            <person name="Hornburger P."/>
            <person name="Mueller R.-W."/>
            <person name="Bruemmer F."/>
            <person name="Labrenz M."/>
            <person name="Spormann A.M."/>
            <person name="Op Den Camp H."/>
            <person name="Overmann J."/>
            <person name="Amann R."/>
            <person name="Jetten M.S.M."/>
            <person name="Mascher T."/>
            <person name="Medema M.H."/>
            <person name="Devos D.P."/>
            <person name="Kaster A.-K."/>
            <person name="Ovreas L."/>
            <person name="Rohde M."/>
            <person name="Galperin M.Y."/>
            <person name="Jogler C."/>
        </authorList>
    </citation>
    <scope>NUCLEOTIDE SEQUENCE [LARGE SCALE GENOMIC DNA]</scope>
    <source>
        <strain evidence="3 4">Pla144</strain>
    </source>
</reference>
<gene>
    <name evidence="3" type="ORF">Pla144_33320</name>
</gene>
<dbReference type="Gene3D" id="3.40.190.10">
    <property type="entry name" value="Periplasmic binding protein-like II"/>
    <property type="match status" value="1"/>
</dbReference>
<dbReference type="SUPFAM" id="SSF53850">
    <property type="entry name" value="Periplasmic binding protein-like II"/>
    <property type="match status" value="1"/>
</dbReference>
<dbReference type="AlphaFoldDB" id="A0A5C6CPZ5"/>
<proteinExistence type="inferred from homology"/>
<dbReference type="InterPro" id="IPR006059">
    <property type="entry name" value="SBP"/>
</dbReference>
<evidence type="ECO:0000313" key="4">
    <source>
        <dbReference type="Proteomes" id="UP000318437"/>
    </source>
</evidence>
<name>A0A5C6CPZ5_9BACT</name>
<evidence type="ECO:0000313" key="3">
    <source>
        <dbReference type="EMBL" id="TWU26115.1"/>
    </source>
</evidence>
<comment type="caution">
    <text evidence="3">The sequence shown here is derived from an EMBL/GenBank/DDBJ whole genome shotgun (WGS) entry which is preliminary data.</text>
</comment>
<dbReference type="RefSeq" id="WP_146451659.1">
    <property type="nucleotide sequence ID" value="NZ_SJPS01000004.1"/>
</dbReference>
<keyword evidence="4" id="KW-1185">Reference proteome</keyword>
<dbReference type="Proteomes" id="UP000318437">
    <property type="component" value="Unassembled WGS sequence"/>
</dbReference>
<organism evidence="3 4">
    <name type="scientific">Bythopirellula polymerisocia</name>
    <dbReference type="NCBI Taxonomy" id="2528003"/>
    <lineage>
        <taxon>Bacteria</taxon>
        <taxon>Pseudomonadati</taxon>
        <taxon>Planctomycetota</taxon>
        <taxon>Planctomycetia</taxon>
        <taxon>Pirellulales</taxon>
        <taxon>Lacipirellulaceae</taxon>
        <taxon>Bythopirellula</taxon>
    </lineage>
</organism>
<comment type="similarity">
    <text evidence="2">Belongs to the bacterial solute-binding protein 1 family.</text>
</comment>
<dbReference type="EMBL" id="SJPS01000004">
    <property type="protein sequence ID" value="TWU26115.1"/>
    <property type="molecule type" value="Genomic_DNA"/>
</dbReference>
<sequence>MDQTMRRLFIAAIIVVTIGTLQGSLAIAAERTEVVFWHFWGGRDRPIVEQIVKGFNESQDHYEVRPIAMAGSNLDVKFLLSVAGGDPPDLLNHDDPVVGDWAHHGILTPLDKLAPPDEIQRLNKWLFPAARELGAVNGRLFALCNGLDIRALYCNRTLLDEHGLQLPATLEDLDDIAETISPAADSLGRNQMGYLPDPRRLWAWGIVFGGQFSDPAGTITADDPKIISALSWMADFSRRYGSSEVAAFRSGEQALTGAAFPLLANRRYAVVMDGQWRIRDVAEAADAAERNGTQADEIAVVPLPPPPGGVANAGWVNGNFFVVPQGARQKPGAWEFMKYWMGFSGNEVGAAEACAAGGWIPASQEIVDQAPYQKELQEQPLLREFVSLAASPYQRPVPNLPVSSFYYQEVVRAAQQVMYRGADPQKELQAAAERVRQRLREVVDE</sequence>
<dbReference type="OrthoDB" id="9769685at2"/>
<dbReference type="PANTHER" id="PTHR43649">
    <property type="entry name" value="ARABINOSE-BINDING PROTEIN-RELATED"/>
    <property type="match status" value="1"/>
</dbReference>
<dbReference type="Pfam" id="PF01547">
    <property type="entry name" value="SBP_bac_1"/>
    <property type="match status" value="1"/>
</dbReference>
<protein>
    <submittedName>
        <fullName evidence="3">Bacterial extracellular solute-binding protein</fullName>
    </submittedName>
</protein>
<evidence type="ECO:0000256" key="2">
    <source>
        <dbReference type="ARBA" id="ARBA00008520"/>
    </source>
</evidence>